<protein>
    <submittedName>
        <fullName evidence="3">Uncharacterized protein</fullName>
    </submittedName>
</protein>
<comment type="caution">
    <text evidence="3">The sequence shown here is derived from an EMBL/GenBank/DDBJ whole genome shotgun (WGS) entry which is preliminary data.</text>
</comment>
<evidence type="ECO:0000313" key="4">
    <source>
        <dbReference type="Proteomes" id="UP000601435"/>
    </source>
</evidence>
<name>A0A812X5R9_9DINO</name>
<keyword evidence="1" id="KW-0175">Coiled coil</keyword>
<sequence length="974" mass="109882">FEARAYEGDEFPKHWNDLERKTAAQQYASVPEEFYSRTKRKPITPANFGSWFSRTRGRGLRWHMQELCSGSGRLSLVAVLSGLLVGFPVDYRYGWDLTVPAHQAMIAQAREEFLPAYLHASPSSTAWSNVSKLTPLRQTRRDMDSPMLSFLKGLFVEQTRQDLRFCVEQPMNSTMFQDKTSPLSDLCDLPGVRRRQQVDQCAHGCADEHGVPMKKATVIVGNLKMSRTTKRCNGHKGRAHSVPQGFVNGVNKAAKAMVYPRQMCMAMVEDVWKFVSVNGANSDGLRYLGWSTRSFLENVVMDGGQQVEASLYFKYLMFVLVQDTVALFSEATERGIDYVHWVTDPVHKTMFQEIFQKELGVKAIACALRLQISGTVKKWKVHELEDLRLLSHSQQHQKIDEVDWLITLFGSDPAGTIPATPAGTIPSTPAGTIPSTPAGAIPSTPSKASHRRKAPVDRAEDLPAPASQDRVEEPIGDGDEQPEETFEGIAEEQRPYKVSVVGWLLDCRDGQHLWRRASNMFPQYEDVMAKATLVARHLSDRPFGGIAFGQGVRYLRPPPHSIGILMFWSLGANQYASQEHWSSTTIKLKDLVPFEVESLCFVYLYYYHHMEDEPRPSAKIETESSTAPMELESLEPSMDSTELMDVKRKGPETRTVVLGPESKRLRTDLLVMAAVNETELEAERYLPQLHFMLSAQNRFKVDFQHQLISACNMPVYSLLDSCMMKHYYGNFEGRFHDHGRPLVSWPGKKHENFLVEGHPILFRRLPQLLEYDEDTILESDDSLIKNFVILAAANAMKISKPLLVASVIASQTRLVGASSTTSTTSSTPSTTSSWWDYDFVLFWIITAIVIIVVERVIVHGGHHAWSWFTRLIASWTSSSTSSATSSASSTRSTSTQTEYVGIYTLVQERRLKNELEAANKQLELYRGNVATSAENDLIRRLRATEHQVADLQRRIRDHFSSCPAGKRLFCAQYS</sequence>
<gene>
    <name evidence="3" type="ORF">SNEC2469_LOCUS20731</name>
</gene>
<dbReference type="AlphaFoldDB" id="A0A812X5R9"/>
<dbReference type="OrthoDB" id="412124at2759"/>
<evidence type="ECO:0000256" key="1">
    <source>
        <dbReference type="SAM" id="Coils"/>
    </source>
</evidence>
<feature type="coiled-coil region" evidence="1">
    <location>
        <begin position="905"/>
        <end position="954"/>
    </location>
</feature>
<dbReference type="Proteomes" id="UP000601435">
    <property type="component" value="Unassembled WGS sequence"/>
</dbReference>
<feature type="non-terminal residue" evidence="3">
    <location>
        <position position="974"/>
    </location>
</feature>
<reference evidence="3" key="1">
    <citation type="submission" date="2021-02" db="EMBL/GenBank/DDBJ databases">
        <authorList>
            <person name="Dougan E. K."/>
            <person name="Rhodes N."/>
            <person name="Thang M."/>
            <person name="Chan C."/>
        </authorList>
    </citation>
    <scope>NUCLEOTIDE SEQUENCE</scope>
</reference>
<accession>A0A812X5R9</accession>
<dbReference type="EMBL" id="CAJNJA010036330">
    <property type="protein sequence ID" value="CAE7719225.1"/>
    <property type="molecule type" value="Genomic_DNA"/>
</dbReference>
<feature type="compositionally biased region" description="Polar residues" evidence="2">
    <location>
        <begin position="425"/>
        <end position="435"/>
    </location>
</feature>
<organism evidence="3 4">
    <name type="scientific">Symbiodinium necroappetens</name>
    <dbReference type="NCBI Taxonomy" id="1628268"/>
    <lineage>
        <taxon>Eukaryota</taxon>
        <taxon>Sar</taxon>
        <taxon>Alveolata</taxon>
        <taxon>Dinophyceae</taxon>
        <taxon>Suessiales</taxon>
        <taxon>Symbiodiniaceae</taxon>
        <taxon>Symbiodinium</taxon>
    </lineage>
</organism>
<feature type="region of interest" description="Disordered" evidence="2">
    <location>
        <begin position="417"/>
        <end position="482"/>
    </location>
</feature>
<keyword evidence="4" id="KW-1185">Reference proteome</keyword>
<evidence type="ECO:0000313" key="3">
    <source>
        <dbReference type="EMBL" id="CAE7719225.1"/>
    </source>
</evidence>
<evidence type="ECO:0000256" key="2">
    <source>
        <dbReference type="SAM" id="MobiDB-lite"/>
    </source>
</evidence>
<proteinExistence type="predicted"/>
<feature type="non-terminal residue" evidence="3">
    <location>
        <position position="1"/>
    </location>
</feature>